<dbReference type="GO" id="GO:0032585">
    <property type="term" value="C:multivesicular body membrane"/>
    <property type="evidence" value="ECO:0007669"/>
    <property type="project" value="UniProtKB-SubCell"/>
</dbReference>
<keyword evidence="13" id="KW-0967">Endosome</keyword>
<evidence type="ECO:0000256" key="19">
    <source>
        <dbReference type="ARBA" id="ARBA00045893"/>
    </source>
</evidence>
<evidence type="ECO:0000256" key="5">
    <source>
        <dbReference type="ARBA" id="ARBA00004356"/>
    </source>
</evidence>
<evidence type="ECO:0000256" key="15">
    <source>
        <dbReference type="ARBA" id="ARBA00022989"/>
    </source>
</evidence>
<dbReference type="PANTHER" id="PTHR12479:SF6">
    <property type="entry name" value="LYSOSOMAL-ASSOCIATED TRANSMEMBRANE PROTEIN 4B"/>
    <property type="match status" value="1"/>
</dbReference>
<comment type="similarity">
    <text evidence="8">Belongs to the LAPTM4/LAPTM5 transporter family.</text>
</comment>
<dbReference type="STRING" id="30522.A0A4W2GT61"/>
<dbReference type="Proteomes" id="UP000429181">
    <property type="component" value="Chromosome 19"/>
</dbReference>
<dbReference type="OMA" id="WFSTSCC"/>
<evidence type="ECO:0000256" key="2">
    <source>
        <dbReference type="ARBA" id="ARBA00004236"/>
    </source>
</evidence>
<dbReference type="GO" id="GO:0005765">
    <property type="term" value="C:lysosomal membrane"/>
    <property type="evidence" value="ECO:0007669"/>
    <property type="project" value="UniProtKB-SubCell"/>
</dbReference>
<dbReference type="PANTHER" id="PTHR12479">
    <property type="entry name" value="LYSOSOMAL-ASSOCIATED TRANSMEMBRANE PROTEIN"/>
    <property type="match status" value="1"/>
</dbReference>
<feature type="transmembrane region" description="Helical" evidence="21">
    <location>
        <begin position="80"/>
        <end position="101"/>
    </location>
</feature>
<evidence type="ECO:0000256" key="9">
    <source>
        <dbReference type="ARBA" id="ARBA00018954"/>
    </source>
</evidence>
<keyword evidence="10" id="KW-0813">Transport</keyword>
<evidence type="ECO:0000256" key="13">
    <source>
        <dbReference type="ARBA" id="ARBA00022753"/>
    </source>
</evidence>
<name>A0A4W2GT61_BOBOX</name>
<organism evidence="22 24">
    <name type="scientific">Bos indicus x Bos taurus</name>
    <name type="common">Hybrid cattle</name>
    <dbReference type="NCBI Taxonomy" id="30522"/>
    <lineage>
        <taxon>Eukaryota</taxon>
        <taxon>Metazoa</taxon>
        <taxon>Chordata</taxon>
        <taxon>Craniata</taxon>
        <taxon>Vertebrata</taxon>
        <taxon>Euteleostomi</taxon>
        <taxon>Mammalia</taxon>
        <taxon>Eutheria</taxon>
        <taxon>Laurasiatheria</taxon>
        <taxon>Artiodactyla</taxon>
        <taxon>Ruminantia</taxon>
        <taxon>Pecora</taxon>
        <taxon>Bovidae</taxon>
        <taxon>Bovinae</taxon>
        <taxon>Bos</taxon>
    </lineage>
</organism>
<evidence type="ECO:0000313" key="23">
    <source>
        <dbReference type="Proteomes" id="UP000314981"/>
    </source>
</evidence>
<dbReference type="Ensembl" id="ENSBIXT00000011261.1">
    <property type="protein sequence ID" value="ENSBIXP00000002750.1"/>
    <property type="gene ID" value="ENSBIXG00000009207.1"/>
</dbReference>
<keyword evidence="14" id="KW-0832">Ubl conjugation</keyword>
<dbReference type="Pfam" id="PF03821">
    <property type="entry name" value="Mtp"/>
    <property type="match status" value="1"/>
</dbReference>
<comment type="subunit">
    <text evidence="20">Homooligomer; upon reaching the lysosomes. Interacts with MCOLN1. Interacts with NEDD4; may play a role in the lysosomal sorting of LAPTM4B; enhances HGS association with NEDD4; mediates inhibition of EGFR degradation. Interacts with PIP5K1C; promotes SNX5 association with LAPTM4B; kinase activity of PIP5K1C is required; interaction is regulated by phosphatidylinositol 4,5-bisphosphate generated by PIP5K1C. Interacts with HGS; promotes HGS ubiquitination. Interacts with SNX5. Interacts with SLC3A2 and SLC7A5; recruits SLC3A2 and SLC7A5 to lysosomes to promote leucine uptake into these organelles and is required for mTORC1 activation. Interacts with LRRC32; decreases TGFB1 production in regulatory T cells. Interacts with BECN1; competes with EGFR for LAPTM4B binding; regulates EGFR activity. Interacts with EGFR; positively correlates with EGFR activation.</text>
</comment>
<evidence type="ECO:0000256" key="10">
    <source>
        <dbReference type="ARBA" id="ARBA00022448"/>
    </source>
</evidence>
<keyword evidence="16 21" id="KW-0472">Membrane</keyword>
<dbReference type="GO" id="GO:0042995">
    <property type="term" value="C:cell projection"/>
    <property type="evidence" value="ECO:0007669"/>
    <property type="project" value="UniProtKB-SubCell"/>
</dbReference>
<evidence type="ECO:0000256" key="1">
    <source>
        <dbReference type="ARBA" id="ARBA00004127"/>
    </source>
</evidence>
<evidence type="ECO:0000256" key="17">
    <source>
        <dbReference type="ARBA" id="ARBA00023228"/>
    </source>
</evidence>
<comment type="subcellular location">
    <subcellularLocation>
        <location evidence="2">Cell membrane</location>
    </subcellularLocation>
    <subcellularLocation>
        <location evidence="3">Cell projection</location>
    </subcellularLocation>
    <subcellularLocation>
        <location evidence="1">Endomembrane system</location>
        <topology evidence="1">Multi-pass membrane protein</topology>
    </subcellularLocation>
    <subcellularLocation>
        <location evidence="5">Endosome</location>
        <location evidence="5">Multivesicular body lumen</location>
    </subcellularLocation>
    <subcellularLocation>
        <location evidence="4">Endosome</location>
        <location evidence="4">Multivesicular body membrane</location>
    </subcellularLocation>
    <subcellularLocation>
        <location evidence="6">Late endosome membrane</location>
    </subcellularLocation>
    <subcellularLocation>
        <location evidence="7">Lysosome membrane</location>
    </subcellularLocation>
</comment>
<feature type="transmembrane region" description="Helical" evidence="21">
    <location>
        <begin position="155"/>
        <end position="178"/>
    </location>
</feature>
<accession>A0A4W2GT61</accession>
<dbReference type="InterPro" id="IPR004687">
    <property type="entry name" value="LAPTM4/5"/>
</dbReference>
<feature type="transmembrane region" description="Helical" evidence="21">
    <location>
        <begin position="198"/>
        <end position="222"/>
    </location>
</feature>
<comment type="function">
    <text evidence="19">Required for optimal lysosomal function. Blocks EGF-stimulated EGFR intraluminal sorting and degradation. Conversely by binding with the phosphatidylinositol 4,5-bisphosphate, regulates its PIP5K1C interaction, inhibits HGS ubiquitination and relieves LAPTM4B inhibition of EGFR degradation. Recruits SLC3A2 and SLC7A5 (the Leu transporter) to the lysosome, promoting entry of leucine and other essential amino acid (EAA) into the lysosome, stimulating activation of proton-transporting vacuolar (V)-ATPase protein pump (V-ATPase) and hence mTORC1 activation. Plays a role as negative regulator of TGFB1 production in regulatory T cells. Binds ceramide and facilitates its exit from late endosome in order to control cell death pathways.</text>
</comment>
<evidence type="ECO:0000256" key="20">
    <source>
        <dbReference type="ARBA" id="ARBA00046444"/>
    </source>
</evidence>
<reference evidence="23 24" key="1">
    <citation type="submission" date="2018-11" db="EMBL/GenBank/DDBJ databases">
        <title>Haplotype-resolved cattle genomes.</title>
        <authorList>
            <person name="Low W.Y."/>
            <person name="Tearle R."/>
            <person name="Bickhart D.M."/>
            <person name="Rosen B.D."/>
            <person name="Koren S."/>
            <person name="Rhie A."/>
            <person name="Hiendleder S."/>
            <person name="Phillippy A.M."/>
            <person name="Smith T.P.L."/>
            <person name="Williams J.L."/>
        </authorList>
    </citation>
    <scope>NUCLEOTIDE SEQUENCE [LARGE SCALE GENOMIC DNA]</scope>
</reference>
<evidence type="ECO:0000313" key="22">
    <source>
        <dbReference type="Ensembl" id="ENSBIXP00005020956.1"/>
    </source>
</evidence>
<evidence type="ECO:0000256" key="21">
    <source>
        <dbReference type="SAM" id="Phobius"/>
    </source>
</evidence>
<evidence type="ECO:0000256" key="14">
    <source>
        <dbReference type="ARBA" id="ARBA00022843"/>
    </source>
</evidence>
<feature type="transmembrane region" description="Helical" evidence="21">
    <location>
        <begin position="128"/>
        <end position="148"/>
    </location>
</feature>
<evidence type="ECO:0000256" key="11">
    <source>
        <dbReference type="ARBA" id="ARBA00022475"/>
    </source>
</evidence>
<evidence type="ECO:0000256" key="16">
    <source>
        <dbReference type="ARBA" id="ARBA00023136"/>
    </source>
</evidence>
<keyword evidence="11" id="KW-1003">Cell membrane</keyword>
<evidence type="ECO:0000256" key="8">
    <source>
        <dbReference type="ARBA" id="ARBA00010076"/>
    </source>
</evidence>
<evidence type="ECO:0000256" key="12">
    <source>
        <dbReference type="ARBA" id="ARBA00022692"/>
    </source>
</evidence>
<dbReference type="Ensembl" id="ENSBIXT00005050598.1">
    <property type="protein sequence ID" value="ENSBIXP00005020956.1"/>
    <property type="gene ID" value="ENSBIXG00005023969.1"/>
</dbReference>
<keyword evidence="15 21" id="KW-1133">Transmembrane helix</keyword>
<reference evidence="22" key="2">
    <citation type="submission" date="2025-05" db="UniProtKB">
        <authorList>
            <consortium name="Ensembl"/>
        </authorList>
    </citation>
    <scope>IDENTIFICATION</scope>
</reference>
<dbReference type="Proteomes" id="UP000314981">
    <property type="component" value="Chromosome 19"/>
</dbReference>
<keyword evidence="23" id="KW-1185">Reference proteome</keyword>
<keyword evidence="17" id="KW-0458">Lysosome</keyword>
<evidence type="ECO:0000256" key="6">
    <source>
        <dbReference type="ARBA" id="ARBA00004414"/>
    </source>
</evidence>
<evidence type="ECO:0000256" key="7">
    <source>
        <dbReference type="ARBA" id="ARBA00004656"/>
    </source>
</evidence>
<dbReference type="GO" id="GO:0005886">
    <property type="term" value="C:plasma membrane"/>
    <property type="evidence" value="ECO:0007669"/>
    <property type="project" value="UniProtKB-SubCell"/>
</dbReference>
<keyword evidence="18" id="KW-0966">Cell projection</keyword>
<sequence>MLGKTEDRSRRGQQRMSWLNSVTDSMDPRGAQDRRPKLLRTWAQSCATAPAARAMKMVAPWTRFSSNSCCLCCHVRTGTILLGVWYLILNAVVLLILLSALDDPDHYHFSSSELGGDFEFMDDANMCIAIAISVLMILICAMATYGAYKQRAGWIIPFFCYQIFDFALNTLVAVTVLLPPDFPYKDDIMSVNPTCLVLIILLFISIILAFKGYLISCVWNCYRYINGRNSSDVLVYVTSNDTTVLLPPYDDATVNSATKEPPPPYVSA</sequence>
<protein>
    <recommendedName>
        <fullName evidence="9">Lysosomal-associated transmembrane protein 4B</fullName>
    </recommendedName>
</protein>
<proteinExistence type="inferred from homology"/>
<evidence type="ECO:0000256" key="18">
    <source>
        <dbReference type="ARBA" id="ARBA00023273"/>
    </source>
</evidence>
<keyword evidence="12 21" id="KW-0812">Transmembrane</keyword>
<dbReference type="InterPro" id="IPR051115">
    <property type="entry name" value="LAPTM_transporter"/>
</dbReference>
<dbReference type="AlphaFoldDB" id="A0A4W2GT61"/>
<dbReference type="GeneTree" id="ENSGT00940000153446"/>
<evidence type="ECO:0000256" key="4">
    <source>
        <dbReference type="ARBA" id="ARBA00004333"/>
    </source>
</evidence>
<evidence type="ECO:0000313" key="24">
    <source>
        <dbReference type="Proteomes" id="UP000429181"/>
    </source>
</evidence>
<evidence type="ECO:0000256" key="3">
    <source>
        <dbReference type="ARBA" id="ARBA00004316"/>
    </source>
</evidence>